<dbReference type="AlphaFoldDB" id="A0A0A9ALI5"/>
<evidence type="ECO:0000313" key="1">
    <source>
        <dbReference type="EMBL" id="JAD49805.1"/>
    </source>
</evidence>
<dbReference type="EMBL" id="GBRH01248090">
    <property type="protein sequence ID" value="JAD49805.1"/>
    <property type="molecule type" value="Transcribed_RNA"/>
</dbReference>
<reference evidence="1" key="2">
    <citation type="journal article" date="2015" name="Data Brief">
        <title>Shoot transcriptome of the giant reed, Arundo donax.</title>
        <authorList>
            <person name="Barrero R.A."/>
            <person name="Guerrero F.D."/>
            <person name="Moolhuijzen P."/>
            <person name="Goolsby J.A."/>
            <person name="Tidwell J."/>
            <person name="Bellgard S.E."/>
            <person name="Bellgard M.I."/>
        </authorList>
    </citation>
    <scope>NUCLEOTIDE SEQUENCE</scope>
    <source>
        <tissue evidence="1">Shoot tissue taken approximately 20 cm above the soil surface</tissue>
    </source>
</reference>
<sequence length="41" mass="4784">MVNHLNVVLVRSICNLYDVTRNTVVFVVVYWWDSGFAKVLL</sequence>
<organism evidence="1">
    <name type="scientific">Arundo donax</name>
    <name type="common">Giant reed</name>
    <name type="synonym">Donax arundinaceus</name>
    <dbReference type="NCBI Taxonomy" id="35708"/>
    <lineage>
        <taxon>Eukaryota</taxon>
        <taxon>Viridiplantae</taxon>
        <taxon>Streptophyta</taxon>
        <taxon>Embryophyta</taxon>
        <taxon>Tracheophyta</taxon>
        <taxon>Spermatophyta</taxon>
        <taxon>Magnoliopsida</taxon>
        <taxon>Liliopsida</taxon>
        <taxon>Poales</taxon>
        <taxon>Poaceae</taxon>
        <taxon>PACMAD clade</taxon>
        <taxon>Arundinoideae</taxon>
        <taxon>Arundineae</taxon>
        <taxon>Arundo</taxon>
    </lineage>
</organism>
<accession>A0A0A9ALI5</accession>
<name>A0A0A9ALI5_ARUDO</name>
<reference evidence="1" key="1">
    <citation type="submission" date="2014-09" db="EMBL/GenBank/DDBJ databases">
        <authorList>
            <person name="Magalhaes I.L.F."/>
            <person name="Oliveira U."/>
            <person name="Santos F.R."/>
            <person name="Vidigal T.H.D.A."/>
            <person name="Brescovit A.D."/>
            <person name="Santos A.J."/>
        </authorList>
    </citation>
    <scope>NUCLEOTIDE SEQUENCE</scope>
    <source>
        <tissue evidence="1">Shoot tissue taken approximately 20 cm above the soil surface</tissue>
    </source>
</reference>
<protein>
    <submittedName>
        <fullName evidence="1">Uncharacterized protein</fullName>
    </submittedName>
</protein>
<proteinExistence type="predicted"/>